<sequence length="121" mass="13537">MACGVAFVFRPAMVRPNAGGSRGDLGRRGGGAWWSPLFGWGAEADYIESGGIASPEKAVAMDREFYPAEERQRRYGMLTEEKARELRMRMTETESFHDAMYHSAIASRLASDVRRRSGCRN</sequence>
<dbReference type="PANTHER" id="PTHR34198:SF1">
    <property type="entry name" value="OS01G0104300 PROTEIN"/>
    <property type="match status" value="1"/>
</dbReference>
<accession>A0ABR2LH11</accession>
<name>A0ABR2LH11_9ASPA</name>
<comment type="caution">
    <text evidence="1">The sequence shown here is derived from an EMBL/GenBank/DDBJ whole genome shotgun (WGS) entry which is preliminary data.</text>
</comment>
<keyword evidence="2" id="KW-1185">Reference proteome</keyword>
<protein>
    <submittedName>
        <fullName evidence="1">Uncharacterized protein</fullName>
    </submittedName>
</protein>
<reference evidence="1 2" key="1">
    <citation type="journal article" date="2022" name="Nat. Plants">
        <title>Genomes of leafy and leafless Platanthera orchids illuminate the evolution of mycoheterotrophy.</title>
        <authorList>
            <person name="Li M.H."/>
            <person name="Liu K.W."/>
            <person name="Li Z."/>
            <person name="Lu H.C."/>
            <person name="Ye Q.L."/>
            <person name="Zhang D."/>
            <person name="Wang J.Y."/>
            <person name="Li Y.F."/>
            <person name="Zhong Z.M."/>
            <person name="Liu X."/>
            <person name="Yu X."/>
            <person name="Liu D.K."/>
            <person name="Tu X.D."/>
            <person name="Liu B."/>
            <person name="Hao Y."/>
            <person name="Liao X.Y."/>
            <person name="Jiang Y.T."/>
            <person name="Sun W.H."/>
            <person name="Chen J."/>
            <person name="Chen Y.Q."/>
            <person name="Ai Y."/>
            <person name="Zhai J.W."/>
            <person name="Wu S.S."/>
            <person name="Zhou Z."/>
            <person name="Hsiao Y.Y."/>
            <person name="Wu W.L."/>
            <person name="Chen Y.Y."/>
            <person name="Lin Y.F."/>
            <person name="Hsu J.L."/>
            <person name="Li C.Y."/>
            <person name="Wang Z.W."/>
            <person name="Zhao X."/>
            <person name="Zhong W.Y."/>
            <person name="Ma X.K."/>
            <person name="Ma L."/>
            <person name="Huang J."/>
            <person name="Chen G.Z."/>
            <person name="Huang M.Z."/>
            <person name="Huang L."/>
            <person name="Peng D.H."/>
            <person name="Luo Y.B."/>
            <person name="Zou S.Q."/>
            <person name="Chen S.P."/>
            <person name="Lan S."/>
            <person name="Tsai W.C."/>
            <person name="Van de Peer Y."/>
            <person name="Liu Z.J."/>
        </authorList>
    </citation>
    <scope>NUCLEOTIDE SEQUENCE [LARGE SCALE GENOMIC DNA]</scope>
    <source>
        <strain evidence="1">Lor288</strain>
    </source>
</reference>
<evidence type="ECO:0000313" key="2">
    <source>
        <dbReference type="Proteomes" id="UP001412067"/>
    </source>
</evidence>
<proteinExistence type="predicted"/>
<dbReference type="PANTHER" id="PTHR34198">
    <property type="entry name" value="OS01G0175100 PROTEIN"/>
    <property type="match status" value="1"/>
</dbReference>
<organism evidence="1 2">
    <name type="scientific">Platanthera guangdongensis</name>
    <dbReference type="NCBI Taxonomy" id="2320717"/>
    <lineage>
        <taxon>Eukaryota</taxon>
        <taxon>Viridiplantae</taxon>
        <taxon>Streptophyta</taxon>
        <taxon>Embryophyta</taxon>
        <taxon>Tracheophyta</taxon>
        <taxon>Spermatophyta</taxon>
        <taxon>Magnoliopsida</taxon>
        <taxon>Liliopsida</taxon>
        <taxon>Asparagales</taxon>
        <taxon>Orchidaceae</taxon>
        <taxon>Orchidoideae</taxon>
        <taxon>Orchideae</taxon>
        <taxon>Orchidinae</taxon>
        <taxon>Platanthera</taxon>
    </lineage>
</organism>
<dbReference type="Proteomes" id="UP001412067">
    <property type="component" value="Unassembled WGS sequence"/>
</dbReference>
<evidence type="ECO:0000313" key="1">
    <source>
        <dbReference type="EMBL" id="KAK8940334.1"/>
    </source>
</evidence>
<dbReference type="EMBL" id="JBBWWR010000020">
    <property type="protein sequence ID" value="KAK8940334.1"/>
    <property type="molecule type" value="Genomic_DNA"/>
</dbReference>
<gene>
    <name evidence="1" type="ORF">KSP40_PGU006788</name>
</gene>